<dbReference type="NCBIfam" id="TIGR01855">
    <property type="entry name" value="IMP_synth_hisH"/>
    <property type="match status" value="1"/>
</dbReference>
<evidence type="ECO:0000256" key="5">
    <source>
        <dbReference type="ARBA" id="ARBA00022962"/>
    </source>
</evidence>
<keyword evidence="5 10" id="KW-0315">Glutamine amidotransferase</keyword>
<evidence type="ECO:0000256" key="3">
    <source>
        <dbReference type="ARBA" id="ARBA00022605"/>
    </source>
</evidence>
<dbReference type="Pfam" id="PF00117">
    <property type="entry name" value="GATase"/>
    <property type="match status" value="1"/>
</dbReference>
<keyword evidence="4 10" id="KW-0378">Hydrolase</keyword>
<evidence type="ECO:0000256" key="2">
    <source>
        <dbReference type="ARBA" id="ARBA00011152"/>
    </source>
</evidence>
<dbReference type="SUPFAM" id="SSF52317">
    <property type="entry name" value="Class I glutamine amidotransferase-like"/>
    <property type="match status" value="1"/>
</dbReference>
<dbReference type="PANTHER" id="PTHR42701:SF1">
    <property type="entry name" value="IMIDAZOLE GLYCEROL PHOSPHATE SYNTHASE SUBUNIT HISH"/>
    <property type="match status" value="1"/>
</dbReference>
<evidence type="ECO:0000256" key="7">
    <source>
        <dbReference type="ARBA" id="ARBA00023239"/>
    </source>
</evidence>
<evidence type="ECO:0000256" key="1">
    <source>
        <dbReference type="ARBA" id="ARBA00005091"/>
    </source>
</evidence>
<dbReference type="PIRSF" id="PIRSF000495">
    <property type="entry name" value="Amidotransf_hisH"/>
    <property type="match status" value="1"/>
</dbReference>
<keyword evidence="3 10" id="KW-0028">Amino-acid biosynthesis</keyword>
<evidence type="ECO:0000259" key="12">
    <source>
        <dbReference type="Pfam" id="PF00117"/>
    </source>
</evidence>
<dbReference type="Proteomes" id="UP001063698">
    <property type="component" value="Chromosome"/>
</dbReference>
<dbReference type="KEGG" id="ipc:IPA_01575"/>
<comment type="function">
    <text evidence="10">IGPS catalyzes the conversion of PRFAR and glutamine to IGP, AICAR and glutamate. The HisH subunit catalyzes the hydrolysis of glutamine to glutamate and ammonia as part of the synthesis of IGP and AICAR. The resulting ammonia molecule is channeled to the active site of HisF.</text>
</comment>
<organism evidence="13 14">
    <name type="scientific">Ignicoccus pacificus DSM 13166</name>
    <dbReference type="NCBI Taxonomy" id="940294"/>
    <lineage>
        <taxon>Archaea</taxon>
        <taxon>Thermoproteota</taxon>
        <taxon>Thermoprotei</taxon>
        <taxon>Desulfurococcales</taxon>
        <taxon>Desulfurococcaceae</taxon>
        <taxon>Ignicoccus</taxon>
    </lineage>
</organism>
<name>A0A977K920_9CREN</name>
<evidence type="ECO:0000313" key="14">
    <source>
        <dbReference type="Proteomes" id="UP001063698"/>
    </source>
</evidence>
<feature type="domain" description="Glutamine amidotransferase" evidence="12">
    <location>
        <begin position="1"/>
        <end position="188"/>
    </location>
</feature>
<dbReference type="GO" id="GO:0000105">
    <property type="term" value="P:L-histidine biosynthetic process"/>
    <property type="evidence" value="ECO:0007669"/>
    <property type="project" value="UniProtKB-UniRule"/>
</dbReference>
<keyword evidence="13" id="KW-0328">Glycosyltransferase</keyword>
<dbReference type="GO" id="GO:0000107">
    <property type="term" value="F:imidazoleglycerol-phosphate synthase activity"/>
    <property type="evidence" value="ECO:0007669"/>
    <property type="project" value="UniProtKB-UniRule"/>
</dbReference>
<accession>A0A977K920</accession>
<dbReference type="EMBL" id="CP006868">
    <property type="protein sequence ID" value="UXD21232.1"/>
    <property type="molecule type" value="Genomic_DNA"/>
</dbReference>
<dbReference type="GO" id="GO:0005737">
    <property type="term" value="C:cytoplasm"/>
    <property type="evidence" value="ECO:0007669"/>
    <property type="project" value="UniProtKB-SubCell"/>
</dbReference>
<evidence type="ECO:0000256" key="8">
    <source>
        <dbReference type="ARBA" id="ARBA00047838"/>
    </source>
</evidence>
<feature type="active site" evidence="10 11">
    <location>
        <position position="176"/>
    </location>
</feature>
<dbReference type="HAMAP" id="MF_00278">
    <property type="entry name" value="HisH"/>
    <property type="match status" value="1"/>
</dbReference>
<comment type="pathway">
    <text evidence="1 10">Amino-acid biosynthesis; L-histidine biosynthesis; L-histidine from 5-phospho-alpha-D-ribose 1-diphosphate: step 5/9.</text>
</comment>
<dbReference type="InterPro" id="IPR010139">
    <property type="entry name" value="Imidazole-glycPsynth_HisH"/>
</dbReference>
<proteinExistence type="inferred from homology"/>
<dbReference type="PANTHER" id="PTHR42701">
    <property type="entry name" value="IMIDAZOLE GLYCEROL PHOSPHATE SYNTHASE SUBUNIT HISH"/>
    <property type="match status" value="1"/>
</dbReference>
<dbReference type="GO" id="GO:0004359">
    <property type="term" value="F:glutaminase activity"/>
    <property type="evidence" value="ECO:0007669"/>
    <property type="project" value="UniProtKB-EC"/>
</dbReference>
<dbReference type="Gene3D" id="3.40.50.880">
    <property type="match status" value="1"/>
</dbReference>
<comment type="catalytic activity">
    <reaction evidence="8 10">
        <text>5-[(5-phospho-1-deoxy-D-ribulos-1-ylimino)methylamino]-1-(5-phospho-beta-D-ribosyl)imidazole-4-carboxamide + L-glutamine = D-erythro-1-(imidazol-4-yl)glycerol 3-phosphate + 5-amino-1-(5-phospho-beta-D-ribosyl)imidazole-4-carboxamide + L-glutamate + H(+)</text>
        <dbReference type="Rhea" id="RHEA:24793"/>
        <dbReference type="ChEBI" id="CHEBI:15378"/>
        <dbReference type="ChEBI" id="CHEBI:29985"/>
        <dbReference type="ChEBI" id="CHEBI:58278"/>
        <dbReference type="ChEBI" id="CHEBI:58359"/>
        <dbReference type="ChEBI" id="CHEBI:58475"/>
        <dbReference type="ChEBI" id="CHEBI:58525"/>
        <dbReference type="EC" id="4.3.2.10"/>
    </reaction>
</comment>
<keyword evidence="6 10" id="KW-0368">Histidine biosynthesis</keyword>
<sequence length="195" mass="22051">MVDYGIGNTFSIRNGLQRVGFRAVLTKDLETLRRADLVVLPGVGSHQAAMSNIERYKLIDYLKDPDGWVLGICLGMQLLYERSEEGGLKGLGLLKGEVIRFRGVRKVPHMGWNEVNASKETPLLEGIEGRNFYFAHSFYKPFEGREEELGITEYEGVKFTSLVQKGKIIGTQFHPEKSSSAGRKFLENLAREIRR</sequence>
<protein>
    <recommendedName>
        <fullName evidence="10">Imidazole glycerol phosphate synthase subunit HisH</fullName>
        <ecNumber evidence="10">4.3.2.10</ecNumber>
    </recommendedName>
    <alternativeName>
        <fullName evidence="10">IGP synthase glutaminase subunit</fullName>
        <ecNumber evidence="10">3.5.1.2</ecNumber>
    </alternativeName>
    <alternativeName>
        <fullName evidence="10">IGP synthase subunit HisH</fullName>
    </alternativeName>
    <alternativeName>
        <fullName evidence="10">ImGP synthase subunit HisH</fullName>
        <shortName evidence="10">IGPS subunit HisH</shortName>
    </alternativeName>
</protein>
<dbReference type="AlphaFoldDB" id="A0A977K920"/>
<evidence type="ECO:0000256" key="10">
    <source>
        <dbReference type="HAMAP-Rule" id="MF_00278"/>
    </source>
</evidence>
<feature type="active site" description="Nucleophile" evidence="10 11">
    <location>
        <position position="73"/>
    </location>
</feature>
<comment type="subunit">
    <text evidence="2 10">Heterodimer of HisH and HisF.</text>
</comment>
<dbReference type="EC" id="3.5.1.2" evidence="10"/>
<gene>
    <name evidence="10 13" type="primary">hisH</name>
    <name evidence="13" type="ORF">IPA_01575</name>
</gene>
<evidence type="ECO:0000256" key="11">
    <source>
        <dbReference type="PIRSR" id="PIRSR000495-1"/>
    </source>
</evidence>
<comment type="catalytic activity">
    <reaction evidence="9 10">
        <text>L-glutamine + H2O = L-glutamate + NH4(+)</text>
        <dbReference type="Rhea" id="RHEA:15889"/>
        <dbReference type="ChEBI" id="CHEBI:15377"/>
        <dbReference type="ChEBI" id="CHEBI:28938"/>
        <dbReference type="ChEBI" id="CHEBI:29985"/>
        <dbReference type="ChEBI" id="CHEBI:58359"/>
        <dbReference type="EC" id="3.5.1.2"/>
    </reaction>
</comment>
<reference evidence="13" key="1">
    <citation type="submission" date="2013-11" db="EMBL/GenBank/DDBJ databases">
        <title>Comparative genomics of Ignicoccus.</title>
        <authorList>
            <person name="Podar M."/>
        </authorList>
    </citation>
    <scope>NUCLEOTIDE SEQUENCE</scope>
    <source>
        <strain evidence="13">DSM 13166</strain>
    </source>
</reference>
<dbReference type="EC" id="4.3.2.10" evidence="10"/>
<keyword evidence="13" id="KW-0808">Transferase</keyword>
<dbReference type="InterPro" id="IPR029062">
    <property type="entry name" value="Class_I_gatase-like"/>
</dbReference>
<dbReference type="PROSITE" id="PS51273">
    <property type="entry name" value="GATASE_TYPE_1"/>
    <property type="match status" value="1"/>
</dbReference>
<evidence type="ECO:0000313" key="13">
    <source>
        <dbReference type="EMBL" id="UXD21232.1"/>
    </source>
</evidence>
<feature type="active site" evidence="10 11">
    <location>
        <position position="174"/>
    </location>
</feature>
<keyword evidence="10" id="KW-0963">Cytoplasm</keyword>
<keyword evidence="14" id="KW-1185">Reference proteome</keyword>
<keyword evidence="7 10" id="KW-0456">Lyase</keyword>
<evidence type="ECO:0000256" key="6">
    <source>
        <dbReference type="ARBA" id="ARBA00023102"/>
    </source>
</evidence>
<dbReference type="GO" id="GO:0016829">
    <property type="term" value="F:lyase activity"/>
    <property type="evidence" value="ECO:0007669"/>
    <property type="project" value="UniProtKB-KW"/>
</dbReference>
<evidence type="ECO:0000256" key="4">
    <source>
        <dbReference type="ARBA" id="ARBA00022801"/>
    </source>
</evidence>
<comment type="subcellular location">
    <subcellularLocation>
        <location evidence="10">Cytoplasm</location>
    </subcellularLocation>
</comment>
<evidence type="ECO:0000256" key="9">
    <source>
        <dbReference type="ARBA" id="ARBA00049534"/>
    </source>
</evidence>
<dbReference type="InterPro" id="IPR017926">
    <property type="entry name" value="GATASE"/>
</dbReference>